<dbReference type="GO" id="GO:0006567">
    <property type="term" value="P:L-threonine catabolic process"/>
    <property type="evidence" value="ECO:0007669"/>
    <property type="project" value="TreeGrafter"/>
</dbReference>
<keyword evidence="6" id="KW-0312">Gluconeogenesis</keyword>
<evidence type="ECO:0000256" key="3">
    <source>
        <dbReference type="ARBA" id="ARBA00004742"/>
    </source>
</evidence>
<comment type="cofactor">
    <cofactor evidence="1">
        <name>pyridoxal 5'-phosphate</name>
        <dbReference type="ChEBI" id="CHEBI:597326"/>
    </cofactor>
</comment>
<gene>
    <name evidence="12" type="ORF">M409DRAFT_63753</name>
</gene>
<comment type="subcellular location">
    <subcellularLocation>
        <location evidence="2">Cytoplasm</location>
    </subcellularLocation>
</comment>
<dbReference type="GO" id="GO:0030170">
    <property type="term" value="F:pyridoxal phosphate binding"/>
    <property type="evidence" value="ECO:0007669"/>
    <property type="project" value="InterPro"/>
</dbReference>
<evidence type="ECO:0000259" key="11">
    <source>
        <dbReference type="Pfam" id="PF00291"/>
    </source>
</evidence>
<evidence type="ECO:0000256" key="7">
    <source>
        <dbReference type="ARBA" id="ARBA00022490"/>
    </source>
</evidence>
<dbReference type="EMBL" id="ML993583">
    <property type="protein sequence ID" value="KAF2171514.1"/>
    <property type="molecule type" value="Genomic_DNA"/>
</dbReference>
<dbReference type="OrthoDB" id="7773036at2759"/>
<dbReference type="GO" id="GO:0004794">
    <property type="term" value="F:threonine deaminase activity"/>
    <property type="evidence" value="ECO:0007669"/>
    <property type="project" value="TreeGrafter"/>
</dbReference>
<dbReference type="GO" id="GO:0006094">
    <property type="term" value="P:gluconeogenesis"/>
    <property type="evidence" value="ECO:0007669"/>
    <property type="project" value="UniProtKB-KW"/>
</dbReference>
<evidence type="ECO:0000256" key="6">
    <source>
        <dbReference type="ARBA" id="ARBA00022432"/>
    </source>
</evidence>
<dbReference type="CDD" id="cd06448">
    <property type="entry name" value="L-Ser-dehyd"/>
    <property type="match status" value="1"/>
</dbReference>
<evidence type="ECO:0000313" key="12">
    <source>
        <dbReference type="EMBL" id="KAF2171514.1"/>
    </source>
</evidence>
<dbReference type="PROSITE" id="PS00165">
    <property type="entry name" value="DEHYDRATASE_SER_THR"/>
    <property type="match status" value="1"/>
</dbReference>
<evidence type="ECO:0000256" key="2">
    <source>
        <dbReference type="ARBA" id="ARBA00004496"/>
    </source>
</evidence>
<dbReference type="EC" id="4.3.1.17" evidence="5"/>
<evidence type="ECO:0000256" key="10">
    <source>
        <dbReference type="ARBA" id="ARBA00049406"/>
    </source>
</evidence>
<dbReference type="PANTHER" id="PTHR48078">
    <property type="entry name" value="THREONINE DEHYDRATASE, MITOCHONDRIAL-RELATED"/>
    <property type="match status" value="1"/>
</dbReference>
<dbReference type="Proteomes" id="UP000799537">
    <property type="component" value="Unassembled WGS sequence"/>
</dbReference>
<dbReference type="SUPFAM" id="SSF53686">
    <property type="entry name" value="Tryptophan synthase beta subunit-like PLP-dependent enzymes"/>
    <property type="match status" value="1"/>
</dbReference>
<keyword evidence="8" id="KW-0663">Pyridoxal phosphate</keyword>
<dbReference type="GeneID" id="54569019"/>
<keyword evidence="9" id="KW-0456">Lyase</keyword>
<keyword evidence="13" id="KW-1185">Reference proteome</keyword>
<dbReference type="GO" id="GO:0009097">
    <property type="term" value="P:isoleucine biosynthetic process"/>
    <property type="evidence" value="ECO:0007669"/>
    <property type="project" value="TreeGrafter"/>
</dbReference>
<evidence type="ECO:0000256" key="8">
    <source>
        <dbReference type="ARBA" id="ARBA00022898"/>
    </source>
</evidence>
<comment type="pathway">
    <text evidence="3">Carbohydrate biosynthesis; gluconeogenesis.</text>
</comment>
<dbReference type="InterPro" id="IPR000634">
    <property type="entry name" value="Ser/Thr_deHydtase_PyrdxlP-BS"/>
</dbReference>
<reference evidence="12" key="1">
    <citation type="journal article" date="2020" name="Stud. Mycol.">
        <title>101 Dothideomycetes genomes: a test case for predicting lifestyles and emergence of pathogens.</title>
        <authorList>
            <person name="Haridas S."/>
            <person name="Albert R."/>
            <person name="Binder M."/>
            <person name="Bloem J."/>
            <person name="Labutti K."/>
            <person name="Salamov A."/>
            <person name="Andreopoulos B."/>
            <person name="Baker S."/>
            <person name="Barry K."/>
            <person name="Bills G."/>
            <person name="Bluhm B."/>
            <person name="Cannon C."/>
            <person name="Castanera R."/>
            <person name="Culley D."/>
            <person name="Daum C."/>
            <person name="Ezra D."/>
            <person name="Gonzalez J."/>
            <person name="Henrissat B."/>
            <person name="Kuo A."/>
            <person name="Liang C."/>
            <person name="Lipzen A."/>
            <person name="Lutzoni F."/>
            <person name="Magnuson J."/>
            <person name="Mondo S."/>
            <person name="Nolan M."/>
            <person name="Ohm R."/>
            <person name="Pangilinan J."/>
            <person name="Park H.-J."/>
            <person name="Ramirez L."/>
            <person name="Alfaro M."/>
            <person name="Sun H."/>
            <person name="Tritt A."/>
            <person name="Yoshinaga Y."/>
            <person name="Zwiers L.-H."/>
            <person name="Turgeon B."/>
            <person name="Goodwin S."/>
            <person name="Spatafora J."/>
            <person name="Crous P."/>
            <person name="Grigoriev I."/>
        </authorList>
    </citation>
    <scope>NUCLEOTIDE SEQUENCE</scope>
    <source>
        <strain evidence="12">ATCC 36951</strain>
    </source>
</reference>
<dbReference type="PANTHER" id="PTHR48078:SF2">
    <property type="entry name" value="CATABOLIC L-SERINE_THREONINE DEHYDRATASE"/>
    <property type="match status" value="1"/>
</dbReference>
<proteinExistence type="inferred from homology"/>
<dbReference type="Pfam" id="PF00291">
    <property type="entry name" value="PALP"/>
    <property type="match status" value="1"/>
</dbReference>
<evidence type="ECO:0000256" key="4">
    <source>
        <dbReference type="ARBA" id="ARBA00010869"/>
    </source>
</evidence>
<keyword evidence="7" id="KW-0963">Cytoplasm</keyword>
<comment type="catalytic activity">
    <reaction evidence="10">
        <text>L-serine = pyruvate + NH4(+)</text>
        <dbReference type="Rhea" id="RHEA:19169"/>
        <dbReference type="ChEBI" id="CHEBI:15361"/>
        <dbReference type="ChEBI" id="CHEBI:28938"/>
        <dbReference type="ChEBI" id="CHEBI:33384"/>
        <dbReference type="EC" id="4.3.1.17"/>
    </reaction>
</comment>
<evidence type="ECO:0000256" key="1">
    <source>
        <dbReference type="ARBA" id="ARBA00001933"/>
    </source>
</evidence>
<feature type="domain" description="Tryptophan synthase beta chain-like PALP" evidence="11">
    <location>
        <begin position="11"/>
        <end position="338"/>
    </location>
</feature>
<sequence length="356" mass="38527">MEDIKSKQPWIETPLVWSRRLSKLAGCNIYLKLENTQPSGSFKSRGMSNFVRAHLPENTNTTTHFFCSSGGNAGLGCVSAAVTYNCPATIVVPLSTSAYMIDKIKDAGATEVIQKGASWYEADQHLRNELLPAARERGEKAVYVPPFDDPVVWEGHSSLVDEVVRQLPEVDKHYPSNTDKATNPSITAPGIPDAIICSVGGGGLLNGIMQGLERHSAWRSPNNTKVLAVETVGANALSESVNQGELITLPEITSIATTLGARRVSAQTFTYAMNKERVRCAVLSDKEAIQACKNFANDERILVEPACAVSLAVVYSGKLKEYLPDLKPESRVVVVVCGGSGLSVEILNGYIKKYLD</sequence>
<name>A0A6A6CWK9_ZASCE</name>
<dbReference type="GO" id="GO:0003941">
    <property type="term" value="F:L-serine ammonia-lyase activity"/>
    <property type="evidence" value="ECO:0007669"/>
    <property type="project" value="UniProtKB-EC"/>
</dbReference>
<accession>A0A6A6CWK9</accession>
<dbReference type="InterPro" id="IPR001926">
    <property type="entry name" value="TrpB-like_PALP"/>
</dbReference>
<evidence type="ECO:0000313" key="13">
    <source>
        <dbReference type="Proteomes" id="UP000799537"/>
    </source>
</evidence>
<evidence type="ECO:0000256" key="5">
    <source>
        <dbReference type="ARBA" id="ARBA00012093"/>
    </source>
</evidence>
<dbReference type="GO" id="GO:0006565">
    <property type="term" value="P:L-serine catabolic process"/>
    <property type="evidence" value="ECO:0007669"/>
    <property type="project" value="TreeGrafter"/>
</dbReference>
<dbReference type="RefSeq" id="XP_033672403.1">
    <property type="nucleotide sequence ID" value="XM_033815747.1"/>
</dbReference>
<evidence type="ECO:0000256" key="9">
    <source>
        <dbReference type="ARBA" id="ARBA00023239"/>
    </source>
</evidence>
<comment type="similarity">
    <text evidence="4">Belongs to the serine/threonine dehydratase family.</text>
</comment>
<dbReference type="FunFam" id="3.40.50.1100:FF:000040">
    <property type="entry name" value="L-serine dehydratase, putative"/>
    <property type="match status" value="1"/>
</dbReference>
<organism evidence="12 13">
    <name type="scientific">Zasmidium cellare ATCC 36951</name>
    <dbReference type="NCBI Taxonomy" id="1080233"/>
    <lineage>
        <taxon>Eukaryota</taxon>
        <taxon>Fungi</taxon>
        <taxon>Dikarya</taxon>
        <taxon>Ascomycota</taxon>
        <taxon>Pezizomycotina</taxon>
        <taxon>Dothideomycetes</taxon>
        <taxon>Dothideomycetidae</taxon>
        <taxon>Mycosphaerellales</taxon>
        <taxon>Mycosphaerellaceae</taxon>
        <taxon>Zasmidium</taxon>
    </lineage>
</organism>
<dbReference type="GO" id="GO:0005737">
    <property type="term" value="C:cytoplasm"/>
    <property type="evidence" value="ECO:0007669"/>
    <property type="project" value="UniProtKB-SubCell"/>
</dbReference>
<dbReference type="InterPro" id="IPR036052">
    <property type="entry name" value="TrpB-like_PALP_sf"/>
</dbReference>
<dbReference type="AlphaFoldDB" id="A0A6A6CWK9"/>
<dbReference type="InterPro" id="IPR050147">
    <property type="entry name" value="Ser/Thr_Dehydratase"/>
</dbReference>
<dbReference type="Gene3D" id="3.40.50.1100">
    <property type="match status" value="2"/>
</dbReference>
<protein>
    <recommendedName>
        <fullName evidence="5">L-serine ammonia-lyase</fullName>
        <ecNumber evidence="5">4.3.1.17</ecNumber>
    </recommendedName>
</protein>